<evidence type="ECO:0000259" key="1">
    <source>
        <dbReference type="Pfam" id="PF17881"/>
    </source>
</evidence>
<evidence type="ECO:0000313" key="2">
    <source>
        <dbReference type="EMBL" id="WVX82928.1"/>
    </source>
</evidence>
<gene>
    <name evidence="2" type="ORF">R4Z09_08115</name>
</gene>
<dbReference type="EMBL" id="CP137640">
    <property type="protein sequence ID" value="WVX82928.1"/>
    <property type="molecule type" value="Genomic_DNA"/>
</dbReference>
<feature type="domain" description="Cell wall elongation regulator TseB-like" evidence="1">
    <location>
        <begin position="36"/>
        <end position="80"/>
    </location>
</feature>
<evidence type="ECO:0000313" key="3">
    <source>
        <dbReference type="Proteomes" id="UP001357223"/>
    </source>
</evidence>
<reference evidence="2 3" key="1">
    <citation type="submission" date="2023-10" db="EMBL/GenBank/DDBJ databases">
        <title>Niallia locisalis sp.nov. isolated from a salt pond sample.</title>
        <authorList>
            <person name="Li X.-J."/>
            <person name="Dong L."/>
        </authorList>
    </citation>
    <scope>NUCLEOTIDE SEQUENCE [LARGE SCALE GENOMIC DNA]</scope>
    <source>
        <strain evidence="2 3">DSM 29761</strain>
    </source>
</reference>
<organism evidence="2 3">
    <name type="scientific">Niallia oryzisoli</name>
    <dbReference type="NCBI Taxonomy" id="1737571"/>
    <lineage>
        <taxon>Bacteria</taxon>
        <taxon>Bacillati</taxon>
        <taxon>Bacillota</taxon>
        <taxon>Bacilli</taxon>
        <taxon>Bacillales</taxon>
        <taxon>Bacillaceae</taxon>
        <taxon>Niallia</taxon>
    </lineage>
</organism>
<protein>
    <submittedName>
        <fullName evidence="2">DUF5590 domain-containing protein</fullName>
    </submittedName>
</protein>
<dbReference type="SUPFAM" id="SSF54403">
    <property type="entry name" value="Cystatin/monellin"/>
    <property type="match status" value="2"/>
</dbReference>
<dbReference type="Pfam" id="PF17881">
    <property type="entry name" value="TseB"/>
    <property type="match status" value="1"/>
</dbReference>
<dbReference type="RefSeq" id="WP_338451822.1">
    <property type="nucleotide sequence ID" value="NZ_CP137640.1"/>
</dbReference>
<dbReference type="Proteomes" id="UP001357223">
    <property type="component" value="Chromosome"/>
</dbReference>
<sequence length="157" mass="17653">MKKWLVSLSLLIVIAFAATAVIYLNAVKPVKQAEEKAVHQALEETALTEVDQFSLYHGEETFYVVQGEDKKGTKLIAWIPEKKGKVIVKKSSDGITRDQAVKKVLAEMDSGDIISVKLGMENGIPLWEIHSQTKENLLNYHSIVFETGEWLKKIENL</sequence>
<proteinExistence type="predicted"/>
<dbReference type="InterPro" id="IPR046350">
    <property type="entry name" value="Cystatin_sf"/>
</dbReference>
<name>A0ABZ2CIR4_9BACI</name>
<accession>A0ABZ2CIR4</accession>
<keyword evidence="3" id="KW-1185">Reference proteome</keyword>
<dbReference type="InterPro" id="IPR041401">
    <property type="entry name" value="TseB-like_dom"/>
</dbReference>
<dbReference type="Gene3D" id="3.10.450.40">
    <property type="match status" value="2"/>
</dbReference>